<dbReference type="OrthoDB" id="6490570at2759"/>
<accession>A0A7M7K9Z6</accession>
<dbReference type="RefSeq" id="XP_022663762.1">
    <property type="nucleotide sequence ID" value="XM_022808027.1"/>
</dbReference>
<protein>
    <submittedName>
        <fullName evidence="1">Uncharacterized protein</fullName>
    </submittedName>
</protein>
<dbReference type="EnsemblMetazoa" id="XM_022808027">
    <property type="protein sequence ID" value="XP_022663762"/>
    <property type="gene ID" value="LOC111251452"/>
</dbReference>
<evidence type="ECO:0000313" key="1">
    <source>
        <dbReference type="EnsemblMetazoa" id="XP_022663762"/>
    </source>
</evidence>
<sequence length="168" mass="18742">MQIYGAGTTSGTSVETTLRKYLHNPRLFNLSKGRIHGEITVDCTSNPVYAVLRIPLMVPGFVFIYDYIFPGYLAYGKVIITSDNLGMIFTIETPLAARSTERTIITSIDVFRSDDFKLSFTGLGPVTRALSSVFYVAYRVFPSVPLGLFTVLTVRILQEYIDNNPLPL</sequence>
<keyword evidence="2" id="KW-1185">Reference proteome</keyword>
<reference evidence="1" key="1">
    <citation type="submission" date="2021-01" db="UniProtKB">
        <authorList>
            <consortium name="EnsemblMetazoa"/>
        </authorList>
    </citation>
    <scope>IDENTIFICATION</scope>
</reference>
<dbReference type="GeneID" id="111251452"/>
<proteinExistence type="predicted"/>
<name>A0A7M7K9Z6_VARDE</name>
<organism evidence="1 2">
    <name type="scientific">Varroa destructor</name>
    <name type="common">Honeybee mite</name>
    <dbReference type="NCBI Taxonomy" id="109461"/>
    <lineage>
        <taxon>Eukaryota</taxon>
        <taxon>Metazoa</taxon>
        <taxon>Ecdysozoa</taxon>
        <taxon>Arthropoda</taxon>
        <taxon>Chelicerata</taxon>
        <taxon>Arachnida</taxon>
        <taxon>Acari</taxon>
        <taxon>Parasitiformes</taxon>
        <taxon>Mesostigmata</taxon>
        <taxon>Gamasina</taxon>
        <taxon>Dermanyssoidea</taxon>
        <taxon>Varroidae</taxon>
        <taxon>Varroa</taxon>
    </lineage>
</organism>
<dbReference type="AlphaFoldDB" id="A0A7M7K9Z6"/>
<evidence type="ECO:0000313" key="2">
    <source>
        <dbReference type="Proteomes" id="UP000594260"/>
    </source>
</evidence>
<dbReference type="KEGG" id="vde:111251452"/>
<dbReference type="Proteomes" id="UP000594260">
    <property type="component" value="Unplaced"/>
</dbReference>
<dbReference type="InParanoid" id="A0A7M7K9Z6"/>